<proteinExistence type="predicted"/>
<organism evidence="1 2">
    <name type="scientific">Halovenus carboxidivorans</name>
    <dbReference type="NCBI Taxonomy" id="2692199"/>
    <lineage>
        <taxon>Archaea</taxon>
        <taxon>Methanobacteriati</taxon>
        <taxon>Methanobacteriota</taxon>
        <taxon>Stenosarchaea group</taxon>
        <taxon>Halobacteria</taxon>
        <taxon>Halobacteriales</taxon>
        <taxon>Haloarculaceae</taxon>
        <taxon>Halovenus</taxon>
    </lineage>
</organism>
<dbReference type="RefSeq" id="WP_159762711.1">
    <property type="nucleotide sequence ID" value="NZ_WUUT01000001.1"/>
</dbReference>
<reference evidence="1 2" key="1">
    <citation type="submission" date="2019-12" db="EMBL/GenBank/DDBJ databases">
        <title>Isolation and characterization of three novel carbon monoxide-oxidizing members of Halobacteria from salione crusts and soils.</title>
        <authorList>
            <person name="Myers M.R."/>
            <person name="King G.M."/>
        </authorList>
    </citation>
    <scope>NUCLEOTIDE SEQUENCE [LARGE SCALE GENOMIC DNA]</scope>
    <source>
        <strain evidence="1 2">WSH3</strain>
    </source>
</reference>
<comment type="caution">
    <text evidence="1">The sequence shown here is derived from an EMBL/GenBank/DDBJ whole genome shotgun (WGS) entry which is preliminary data.</text>
</comment>
<name>A0A6B0T036_9EURY</name>
<evidence type="ECO:0000313" key="1">
    <source>
        <dbReference type="EMBL" id="MXR50597.1"/>
    </source>
</evidence>
<gene>
    <name evidence="1" type="ORF">GRX03_03100</name>
</gene>
<keyword evidence="2" id="KW-1185">Reference proteome</keyword>
<sequence length="139" mass="15277">MAEFNLHARLDSEAVSDPMEVYGRYTDTDGVEVAETDDIDDDSDPDVLTPTQFLEIEGVETFADIYTDLADDPAVVNLSLRGPTAERFPIPVQHHALQQIGDPTLYEFHALDGQITLVIAESELELNQVHNQVPPGSLG</sequence>
<dbReference type="EMBL" id="WUUT01000001">
    <property type="protein sequence ID" value="MXR50597.1"/>
    <property type="molecule type" value="Genomic_DNA"/>
</dbReference>
<dbReference type="Proteomes" id="UP000466535">
    <property type="component" value="Unassembled WGS sequence"/>
</dbReference>
<dbReference type="AlphaFoldDB" id="A0A6B0T036"/>
<accession>A0A6B0T036</accession>
<dbReference type="OrthoDB" id="382920at2157"/>
<evidence type="ECO:0000313" key="2">
    <source>
        <dbReference type="Proteomes" id="UP000466535"/>
    </source>
</evidence>
<protein>
    <submittedName>
        <fullName evidence="1">Uncharacterized protein</fullName>
    </submittedName>
</protein>